<sequence>MSFDPEYGETLVAAEDLESLTEQVRALVCNPARKADVFDLEQAIWAQVAADRLTAVLEGSLTAEEILTDHFVRRLHSDLYARIWTWAGRHRCLETNVGVSPEQIAVRLRSDVDDLRGRWLHAADLTPRALGVWGCATATVLPTSSVLPPHCERAPARLASAACGSSASTRAGSAPR</sequence>
<dbReference type="Proteomes" id="UP000248764">
    <property type="component" value="Unassembled WGS sequence"/>
</dbReference>
<gene>
    <name evidence="1" type="ORF">C1I92_02210</name>
</gene>
<accession>A0A2W2C0R7</accession>
<comment type="caution">
    <text evidence="1">The sequence shown here is derived from an EMBL/GenBank/DDBJ whole genome shotgun (WGS) entry which is preliminary data.</text>
</comment>
<proteinExistence type="predicted"/>
<dbReference type="AlphaFoldDB" id="A0A2W2C0R7"/>
<protein>
    <submittedName>
        <fullName evidence="1">Uncharacterized protein</fullName>
    </submittedName>
</protein>
<keyword evidence="2" id="KW-1185">Reference proteome</keyword>
<evidence type="ECO:0000313" key="2">
    <source>
        <dbReference type="Proteomes" id="UP000248764"/>
    </source>
</evidence>
<reference evidence="1 2" key="1">
    <citation type="submission" date="2018-01" db="EMBL/GenBank/DDBJ databases">
        <title>Draft genome sequence of Jiangella sp. GTF31.</title>
        <authorList>
            <person name="Sahin N."/>
            <person name="Ay H."/>
            <person name="Saygin H."/>
        </authorList>
    </citation>
    <scope>NUCLEOTIDE SEQUENCE [LARGE SCALE GENOMIC DNA]</scope>
    <source>
        <strain evidence="1 2">GTF31</strain>
    </source>
</reference>
<organism evidence="1 2">
    <name type="scientific">Jiangella anatolica</name>
    <dbReference type="NCBI Taxonomy" id="2670374"/>
    <lineage>
        <taxon>Bacteria</taxon>
        <taxon>Bacillati</taxon>
        <taxon>Actinomycetota</taxon>
        <taxon>Actinomycetes</taxon>
        <taxon>Jiangellales</taxon>
        <taxon>Jiangellaceae</taxon>
        <taxon>Jiangella</taxon>
    </lineage>
</organism>
<dbReference type="EMBL" id="POTW01000003">
    <property type="protein sequence ID" value="PZF86324.1"/>
    <property type="molecule type" value="Genomic_DNA"/>
</dbReference>
<evidence type="ECO:0000313" key="1">
    <source>
        <dbReference type="EMBL" id="PZF86324.1"/>
    </source>
</evidence>
<name>A0A2W2C0R7_9ACTN</name>